<evidence type="ECO:0000259" key="9">
    <source>
        <dbReference type="PROSITE" id="PS51194"/>
    </source>
</evidence>
<evidence type="ECO:0000256" key="4">
    <source>
        <dbReference type="ARBA" id="ARBA00022840"/>
    </source>
</evidence>
<evidence type="ECO:0000313" key="10">
    <source>
        <dbReference type="EMBL" id="TPX73767.1"/>
    </source>
</evidence>
<dbReference type="OrthoDB" id="5600252at2759"/>
<dbReference type="GO" id="GO:0005524">
    <property type="term" value="F:ATP binding"/>
    <property type="evidence" value="ECO:0007669"/>
    <property type="project" value="UniProtKB-KW"/>
</dbReference>
<dbReference type="PROSITE" id="PS51192">
    <property type="entry name" value="HELICASE_ATP_BIND_1"/>
    <property type="match status" value="1"/>
</dbReference>
<reference evidence="10 11" key="1">
    <citation type="journal article" date="2019" name="Sci. Rep.">
        <title>Comparative genomics of chytrid fungi reveal insights into the obligate biotrophic and pathogenic lifestyle of Synchytrium endobioticum.</title>
        <authorList>
            <person name="van de Vossenberg B.T.L.H."/>
            <person name="Warris S."/>
            <person name="Nguyen H.D.T."/>
            <person name="van Gent-Pelzer M.P.E."/>
            <person name="Joly D.L."/>
            <person name="van de Geest H.C."/>
            <person name="Bonants P.J.M."/>
            <person name="Smith D.S."/>
            <person name="Levesque C.A."/>
            <person name="van der Lee T.A.J."/>
        </authorList>
    </citation>
    <scope>NUCLEOTIDE SEQUENCE [LARGE SCALE GENOMIC DNA]</scope>
    <source>
        <strain evidence="10 11">CBS 675.73</strain>
    </source>
</reference>
<dbReference type="GO" id="GO:1990904">
    <property type="term" value="C:ribonucleoprotein complex"/>
    <property type="evidence" value="ECO:0007669"/>
    <property type="project" value="UniProtKB-ARBA"/>
</dbReference>
<dbReference type="InterPro" id="IPR014001">
    <property type="entry name" value="Helicase_ATP-bd"/>
</dbReference>
<dbReference type="PANTHER" id="PTHR18934:SF145">
    <property type="entry name" value="ATP-DEPENDENT RNA HELICASE DHX57-RELATED"/>
    <property type="match status" value="1"/>
</dbReference>
<dbReference type="SUPFAM" id="SSF52540">
    <property type="entry name" value="P-loop containing nucleoside triphosphate hydrolases"/>
    <property type="match status" value="1"/>
</dbReference>
<evidence type="ECO:0000256" key="1">
    <source>
        <dbReference type="ARBA" id="ARBA00012552"/>
    </source>
</evidence>
<dbReference type="SMART" id="SM00847">
    <property type="entry name" value="HA2"/>
    <property type="match status" value="1"/>
</dbReference>
<name>A0A507FDV8_9FUNG</name>
<keyword evidence="3" id="KW-0378">Hydrolase</keyword>
<dbReference type="Gene3D" id="3.40.50.300">
    <property type="entry name" value="P-loop containing nucleotide triphosphate hydrolases"/>
    <property type="match status" value="2"/>
</dbReference>
<feature type="coiled-coil region" evidence="6">
    <location>
        <begin position="351"/>
        <end position="399"/>
    </location>
</feature>
<dbReference type="EMBL" id="QEAP01000165">
    <property type="protein sequence ID" value="TPX73767.1"/>
    <property type="molecule type" value="Genomic_DNA"/>
</dbReference>
<keyword evidence="6" id="KW-0175">Coiled coil</keyword>
<keyword evidence="11" id="KW-1185">Reference proteome</keyword>
<organism evidence="10 11">
    <name type="scientific">Chytriomyces confervae</name>
    <dbReference type="NCBI Taxonomy" id="246404"/>
    <lineage>
        <taxon>Eukaryota</taxon>
        <taxon>Fungi</taxon>
        <taxon>Fungi incertae sedis</taxon>
        <taxon>Chytridiomycota</taxon>
        <taxon>Chytridiomycota incertae sedis</taxon>
        <taxon>Chytridiomycetes</taxon>
        <taxon>Chytridiales</taxon>
        <taxon>Chytriomycetaceae</taxon>
        <taxon>Chytriomyces</taxon>
    </lineage>
</organism>
<dbReference type="STRING" id="246404.A0A507FDV8"/>
<comment type="caution">
    <text evidence="10">The sequence shown here is derived from an EMBL/GenBank/DDBJ whole genome shotgun (WGS) entry which is preliminary data.</text>
</comment>
<dbReference type="FunFam" id="3.40.50.300:FF:000500">
    <property type="entry name" value="ATP-dependent RNA helicase DHX29"/>
    <property type="match status" value="1"/>
</dbReference>
<dbReference type="GO" id="GO:0003723">
    <property type="term" value="F:RNA binding"/>
    <property type="evidence" value="ECO:0007669"/>
    <property type="project" value="TreeGrafter"/>
</dbReference>
<evidence type="ECO:0000256" key="6">
    <source>
        <dbReference type="SAM" id="Coils"/>
    </source>
</evidence>
<accession>A0A507FDV8</accession>
<dbReference type="Pfam" id="PF00270">
    <property type="entry name" value="DEAD"/>
    <property type="match status" value="1"/>
</dbReference>
<dbReference type="CDD" id="cd17917">
    <property type="entry name" value="DEXHc_RHA-like"/>
    <property type="match status" value="1"/>
</dbReference>
<evidence type="ECO:0000256" key="5">
    <source>
        <dbReference type="ARBA" id="ARBA00047984"/>
    </source>
</evidence>
<dbReference type="PROSITE" id="PS51194">
    <property type="entry name" value="HELICASE_CTER"/>
    <property type="match status" value="1"/>
</dbReference>
<dbReference type="PANTHER" id="PTHR18934">
    <property type="entry name" value="ATP-DEPENDENT RNA HELICASE"/>
    <property type="match status" value="1"/>
</dbReference>
<dbReference type="InterPro" id="IPR007502">
    <property type="entry name" value="Helicase-assoc_dom"/>
</dbReference>
<evidence type="ECO:0000256" key="7">
    <source>
        <dbReference type="SAM" id="MobiDB-lite"/>
    </source>
</evidence>
<feature type="region of interest" description="Disordered" evidence="7">
    <location>
        <begin position="1"/>
        <end position="70"/>
    </location>
</feature>
<dbReference type="GO" id="GO:0003724">
    <property type="term" value="F:RNA helicase activity"/>
    <property type="evidence" value="ECO:0007669"/>
    <property type="project" value="UniProtKB-EC"/>
</dbReference>
<dbReference type="Proteomes" id="UP000320333">
    <property type="component" value="Unassembled WGS sequence"/>
</dbReference>
<feature type="domain" description="Helicase C-terminal" evidence="9">
    <location>
        <begin position="1004"/>
        <end position="1171"/>
    </location>
</feature>
<dbReference type="InterPro" id="IPR011545">
    <property type="entry name" value="DEAD/DEAH_box_helicase_dom"/>
</dbReference>
<dbReference type="SMART" id="SM00487">
    <property type="entry name" value="DEXDc"/>
    <property type="match status" value="1"/>
</dbReference>
<feature type="domain" description="Helicase ATP-binding" evidence="8">
    <location>
        <begin position="710"/>
        <end position="882"/>
    </location>
</feature>
<dbReference type="InterPro" id="IPR002464">
    <property type="entry name" value="DNA/RNA_helicase_DEAH_CS"/>
</dbReference>
<dbReference type="Pfam" id="PF00271">
    <property type="entry name" value="Helicase_C"/>
    <property type="match status" value="1"/>
</dbReference>
<dbReference type="SMART" id="SM00490">
    <property type="entry name" value="HELICc"/>
    <property type="match status" value="1"/>
</dbReference>
<gene>
    <name evidence="10" type="ORF">CcCBS67573_g04948</name>
</gene>
<evidence type="ECO:0000259" key="8">
    <source>
        <dbReference type="PROSITE" id="PS51192"/>
    </source>
</evidence>
<dbReference type="GO" id="GO:0016787">
    <property type="term" value="F:hydrolase activity"/>
    <property type="evidence" value="ECO:0007669"/>
    <property type="project" value="UniProtKB-KW"/>
</dbReference>
<keyword evidence="2" id="KW-0547">Nucleotide-binding</keyword>
<feature type="region of interest" description="Disordered" evidence="7">
    <location>
        <begin position="649"/>
        <end position="678"/>
    </location>
</feature>
<dbReference type="Gene3D" id="1.20.120.1080">
    <property type="match status" value="1"/>
</dbReference>
<feature type="compositionally biased region" description="Low complexity" evidence="7">
    <location>
        <begin position="15"/>
        <end position="29"/>
    </location>
</feature>
<dbReference type="Pfam" id="PF21010">
    <property type="entry name" value="HA2_C"/>
    <property type="match status" value="1"/>
</dbReference>
<evidence type="ECO:0000313" key="11">
    <source>
        <dbReference type="Proteomes" id="UP000320333"/>
    </source>
</evidence>
<dbReference type="InterPro" id="IPR001650">
    <property type="entry name" value="Helicase_C-like"/>
</dbReference>
<evidence type="ECO:0000256" key="3">
    <source>
        <dbReference type="ARBA" id="ARBA00022801"/>
    </source>
</evidence>
<sequence length="1572" mass="172128">MAKKKKASGPVRGFATTSVASKASVQAAQVERDAVESAERENETPTVEATDAPEARSETAATAADTADDTNSMRAVICELSNEWGDEAGEADEVERSLTGVIRAVRRRVDRETAAKEREREKDTEMGVPWLRLDAMTENVVGAVVNVGDGRETTCAVTSHQELLHAYVTLTRIGFSAVHAEAALRDSLRTDTDAILQAALDWVTTTIFIIRYDASYELPKRYTDKVALDADTTVTFSVNQNSNNDARPKETETHLLSDAQPLQSSLPAEVASKGTSRDMAAIKTRILQSMLEHSDSGEDSDSSFDANPINSLSPNALHALFQSHLYNLKLILTDKCKPLRITPPPSLLTAIKEYSQRLKKLESERAFQKRKAEVEYANLVNSQNKLAEQDKEYVNLMKRIDEALVSSQNNEAFEPVRNIRQKNNIVNDDSDDEEDADDDISGLFSEPIASSTPNAILAAATTITVLSFPVPKSWSGKLPAHYLQEQCAKLIPSSAKSKTNPLKIKYEKLPTSTSKAYKVRVTITGLPSSIISSLVAKAAENNNTINACGTTITFETPNHEAVDTLSSSQEHVATLALFKLFGASLPLYRSLPPAYRDFWIKLEEAERNSADMALKLEEDAILEVVSGLFKEYEELVKARKATNVDARKSKNAFGSSTQNDEGSKSDTSRMEAQSNSLREKFEARTRKASYIEMKEFRSQLPVSNMRDELLKLIEDNQVVIVSGETGSGKSTQIPQFLLESALLSNKASQTSIICTQPRRISATSIASRVSQELGDPNGFGPGSLVAYTVRLDSTATSSTRLSFQTTGVLLRRLEQDPYLQGISHILVDEVHERSLDSDFLLLCLRRLVSMRRSDLRVILMSATADAEKFARYFETGFGTAVSVPVVRIPGRTFPVEAFFLEDAVEQSGYEIDAGSEYAVRERYGGNVIGRVSVSGKGGNKNMVSLVMEDGGDDEVSYYDGDENGLSAKTRDTLSKMDLRKIDLDLVEALIRRLVGPMGSHKADTLQHAHLESILVFLPGIGEIRKLHDRLTSEHSKENQKYKMLVLPLHSTLTSAEQAAVFKSAPRGVRKVVLSTNIAETGVTIPDVVYVIDTCRAREVSYDEKRNLTRLGEVLISQSNCRQRRGRAGRVKPGVCFHLIPRHQFDTMQVHRPPEMLRLPLEELVLRVLASSMLDQDIPNVRMFMAQAPDPPPVRHVERAITVLKQIQAISEKSDGSNPTSNPGTETLTPLGQQLAGLPVDVRLGKMLLFAVMLKCLDPVLTIAASLSLGKDPFLTRFEDSTSSGAAKRFKSGESDLLAIANAFNAWRDHIIKNGRDRNSGWNAARDFAQRNGLSITNLTMIEEARLQLLRVLASSGIVKMDSSKGAPPRPLLAQVPSNANTAAKQTSIVVAVLAAGVYPSVAACLTPSSGTASTKVASLYLQNNLADKVQVHSRSIVSEDTLVNGSLYGMYSVTKTVAGGGSGFSRIVAWDLNLLGNMSVLTFAGNCFADHQSRLLKADAGKLAFRCVPRTAALLSALFRQVNQVFDEKLSAFRGSVQHGAAGVNDTEEDARVVDVWLSLIEAEFSQPSKFK</sequence>
<keyword evidence="4" id="KW-0067">ATP-binding</keyword>
<dbReference type="InterPro" id="IPR027417">
    <property type="entry name" value="P-loop_NTPase"/>
</dbReference>
<proteinExistence type="predicted"/>
<comment type="catalytic activity">
    <reaction evidence="5">
        <text>ATP + H2O = ADP + phosphate + H(+)</text>
        <dbReference type="Rhea" id="RHEA:13065"/>
        <dbReference type="ChEBI" id="CHEBI:15377"/>
        <dbReference type="ChEBI" id="CHEBI:15378"/>
        <dbReference type="ChEBI" id="CHEBI:30616"/>
        <dbReference type="ChEBI" id="CHEBI:43474"/>
        <dbReference type="ChEBI" id="CHEBI:456216"/>
        <dbReference type="EC" id="3.6.4.13"/>
    </reaction>
</comment>
<feature type="compositionally biased region" description="Basic and acidic residues" evidence="7">
    <location>
        <begin position="30"/>
        <end position="43"/>
    </location>
</feature>
<dbReference type="PROSITE" id="PS00690">
    <property type="entry name" value="DEAH_ATP_HELICASE"/>
    <property type="match status" value="1"/>
</dbReference>
<protein>
    <recommendedName>
        <fullName evidence="1">RNA helicase</fullName>
        <ecNumber evidence="1">3.6.4.13</ecNumber>
    </recommendedName>
</protein>
<evidence type="ECO:0000256" key="2">
    <source>
        <dbReference type="ARBA" id="ARBA00022741"/>
    </source>
</evidence>
<dbReference type="CDD" id="cd18791">
    <property type="entry name" value="SF2_C_RHA"/>
    <property type="match status" value="1"/>
</dbReference>
<dbReference type="EC" id="3.6.4.13" evidence="1"/>